<sequence>MGSSEARGERVIDAVRFTLRQTISFPPRDEWSDFSFDLDSRRNKQQRIKEEGDPFSYSSSATATSTSIVSITSPTSSSSPPSPPSSSSLLLLLQLGRSGVDVRLLAHRADVRARRCACGRDASESERPPTPRRRSLSPPPSQQGAPRGLYDRSALAALLLVSGQRLWNDAPHSEQLCSPSAAFCSGFTPPLSGSASFSPASSMIGSRVGVSLSVVLICGSAPSSETH</sequence>
<evidence type="ECO:0000256" key="1">
    <source>
        <dbReference type="SAM" id="MobiDB-lite"/>
    </source>
</evidence>
<feature type="compositionally biased region" description="Low complexity" evidence="1">
    <location>
        <begin position="58"/>
        <end position="87"/>
    </location>
</feature>
<comment type="caution">
    <text evidence="2">The sequence shown here is derived from an EMBL/GenBank/DDBJ whole genome shotgun (WGS) entry which is preliminary data.</text>
</comment>
<feature type="region of interest" description="Disordered" evidence="1">
    <location>
        <begin position="117"/>
        <end position="147"/>
    </location>
</feature>
<dbReference type="EMBL" id="JAAKFY010000025">
    <property type="protein sequence ID" value="KAF3834738.1"/>
    <property type="molecule type" value="Genomic_DNA"/>
</dbReference>
<organism evidence="2 3">
    <name type="scientific">Dissostichus mawsoni</name>
    <name type="common">Antarctic cod</name>
    <dbReference type="NCBI Taxonomy" id="36200"/>
    <lineage>
        <taxon>Eukaryota</taxon>
        <taxon>Metazoa</taxon>
        <taxon>Chordata</taxon>
        <taxon>Craniata</taxon>
        <taxon>Vertebrata</taxon>
        <taxon>Euteleostomi</taxon>
        <taxon>Actinopterygii</taxon>
        <taxon>Neopterygii</taxon>
        <taxon>Teleostei</taxon>
        <taxon>Neoteleostei</taxon>
        <taxon>Acanthomorphata</taxon>
        <taxon>Eupercaria</taxon>
        <taxon>Perciformes</taxon>
        <taxon>Notothenioidei</taxon>
        <taxon>Nototheniidae</taxon>
        <taxon>Dissostichus</taxon>
    </lineage>
</organism>
<feature type="region of interest" description="Disordered" evidence="1">
    <location>
        <begin position="42"/>
        <end position="87"/>
    </location>
</feature>
<feature type="compositionally biased region" description="Basic and acidic residues" evidence="1">
    <location>
        <begin position="42"/>
        <end position="52"/>
    </location>
</feature>
<keyword evidence="3" id="KW-1185">Reference proteome</keyword>
<evidence type="ECO:0000313" key="2">
    <source>
        <dbReference type="EMBL" id="KAF3834738.1"/>
    </source>
</evidence>
<dbReference type="AlphaFoldDB" id="A0A7J5XEJ9"/>
<evidence type="ECO:0000313" key="3">
    <source>
        <dbReference type="Proteomes" id="UP000518266"/>
    </source>
</evidence>
<gene>
    <name evidence="2" type="ORF">F7725_027296</name>
</gene>
<reference evidence="2 3" key="1">
    <citation type="submission" date="2020-03" db="EMBL/GenBank/DDBJ databases">
        <title>Dissostichus mawsoni Genome sequencing and assembly.</title>
        <authorList>
            <person name="Park H."/>
        </authorList>
    </citation>
    <scope>NUCLEOTIDE SEQUENCE [LARGE SCALE GENOMIC DNA]</scope>
    <source>
        <strain evidence="2">DM0001</strain>
        <tissue evidence="2">Muscle</tissue>
    </source>
</reference>
<protein>
    <submittedName>
        <fullName evidence="2">Uncharacterized protein</fullName>
    </submittedName>
</protein>
<proteinExistence type="predicted"/>
<name>A0A7J5XEJ9_DISMA</name>
<accession>A0A7J5XEJ9</accession>
<dbReference type="Proteomes" id="UP000518266">
    <property type="component" value="Unassembled WGS sequence"/>
</dbReference>
<dbReference type="OrthoDB" id="5915660at2759"/>